<feature type="transmembrane region" description="Helical" evidence="2">
    <location>
        <begin position="260"/>
        <end position="278"/>
    </location>
</feature>
<dbReference type="PANTHER" id="PTHR23526">
    <property type="entry name" value="INTEGRAL MEMBRANE TRANSPORT PROTEIN-RELATED"/>
    <property type="match status" value="1"/>
</dbReference>
<dbReference type="InterPro" id="IPR036259">
    <property type="entry name" value="MFS_trans_sf"/>
</dbReference>
<dbReference type="SUPFAM" id="SSF103473">
    <property type="entry name" value="MFS general substrate transporter"/>
    <property type="match status" value="1"/>
</dbReference>
<comment type="subcellular location">
    <subcellularLocation>
        <location evidence="1">Cell membrane</location>
        <topology evidence="1">Multi-pass membrane protein</topology>
    </subcellularLocation>
</comment>
<feature type="transmembrane region" description="Helical" evidence="2">
    <location>
        <begin position="56"/>
        <end position="77"/>
    </location>
</feature>
<reference evidence="4" key="1">
    <citation type="journal article" date="2019" name="Int. J. Syst. Evol. Microbiol.">
        <title>The Global Catalogue of Microorganisms (GCM) 10K type strain sequencing project: providing services to taxonomists for standard genome sequencing and annotation.</title>
        <authorList>
            <consortium name="The Broad Institute Genomics Platform"/>
            <consortium name="The Broad Institute Genome Sequencing Center for Infectious Disease"/>
            <person name="Wu L."/>
            <person name="Ma J."/>
        </authorList>
    </citation>
    <scope>NUCLEOTIDE SEQUENCE [LARGE SCALE GENOMIC DNA]</scope>
    <source>
        <strain evidence="4">IBRC-M 10703</strain>
    </source>
</reference>
<dbReference type="Gene3D" id="1.20.1250.20">
    <property type="entry name" value="MFS general substrate transporter like domains"/>
    <property type="match status" value="1"/>
</dbReference>
<dbReference type="PANTHER" id="PTHR23526:SF2">
    <property type="entry name" value="MAJOR FACILITATOR SUPERFAMILY (MFS) PROFILE DOMAIN-CONTAINING PROTEIN"/>
    <property type="match status" value="1"/>
</dbReference>
<dbReference type="Pfam" id="PF07690">
    <property type="entry name" value="MFS_1"/>
    <property type="match status" value="1"/>
</dbReference>
<feature type="transmembrane region" description="Helical" evidence="2">
    <location>
        <begin position="359"/>
        <end position="378"/>
    </location>
</feature>
<organism evidence="3 4">
    <name type="scientific">Oceanobacillus longus</name>
    <dbReference type="NCBI Taxonomy" id="930120"/>
    <lineage>
        <taxon>Bacteria</taxon>
        <taxon>Bacillati</taxon>
        <taxon>Bacillota</taxon>
        <taxon>Bacilli</taxon>
        <taxon>Bacillales</taxon>
        <taxon>Bacillaceae</taxon>
        <taxon>Oceanobacillus</taxon>
    </lineage>
</organism>
<keyword evidence="2" id="KW-0472">Membrane</keyword>
<sequence length="413" mass="46377">MKQLPLTKKGIIQSDETNVLSRTTKIFLAIICLNGVANSLSSIFINVYLYKLSQDFFEVALFNFISYLIWAPTFVFAGWLSKKTDRRNGLIVGGALQLLFYIVLLMLGSSASNNIVFLGLIFGTGSGFYWLSVNTLSVDLTNHTNRDWFNGVNGIFSAFSQMIGPVTAGWIIIAQPGFSGYQIIFTLTFILFLLSLGITFFLPKYVDKSTFNWKALWNINKNVEWRHLSRVFSSLAFRDGVLSFAIWIWVYMVTGSEGSLGNYVFYTTTISIITYYLIGKFLSPKNRGFYIIIGTIGVSVAVFGLVLDVNFVTLLFYGFAAGICIPLFEVPFNTLSLNTIAKFDNRGKDRIEMVVSRELALSTGRIPSVGGLMLIYTIEGNQNLWVASYLLIVIFIGLLSLHFLRNYRRNTIG</sequence>
<feature type="transmembrane region" description="Helical" evidence="2">
    <location>
        <begin position="179"/>
        <end position="202"/>
    </location>
</feature>
<gene>
    <name evidence="3" type="ORF">ACFOUV_00540</name>
</gene>
<dbReference type="Proteomes" id="UP001595772">
    <property type="component" value="Unassembled WGS sequence"/>
</dbReference>
<feature type="transmembrane region" description="Helical" evidence="2">
    <location>
        <begin position="235"/>
        <end position="254"/>
    </location>
</feature>
<feature type="transmembrane region" description="Helical" evidence="2">
    <location>
        <begin position="384"/>
        <end position="404"/>
    </location>
</feature>
<evidence type="ECO:0000313" key="4">
    <source>
        <dbReference type="Proteomes" id="UP001595772"/>
    </source>
</evidence>
<feature type="transmembrane region" description="Helical" evidence="2">
    <location>
        <begin position="89"/>
        <end position="109"/>
    </location>
</feature>
<feature type="transmembrane region" description="Helical" evidence="2">
    <location>
        <begin position="148"/>
        <end position="173"/>
    </location>
</feature>
<evidence type="ECO:0000313" key="3">
    <source>
        <dbReference type="EMBL" id="MFC4022298.1"/>
    </source>
</evidence>
<dbReference type="EMBL" id="JBHSAO010000001">
    <property type="protein sequence ID" value="MFC4022298.1"/>
    <property type="molecule type" value="Genomic_DNA"/>
</dbReference>
<proteinExistence type="predicted"/>
<keyword evidence="4" id="KW-1185">Reference proteome</keyword>
<protein>
    <submittedName>
        <fullName evidence="3">MFS transporter</fullName>
    </submittedName>
</protein>
<keyword evidence="2" id="KW-0812">Transmembrane</keyword>
<feature type="transmembrane region" description="Helical" evidence="2">
    <location>
        <begin position="315"/>
        <end position="338"/>
    </location>
</feature>
<evidence type="ECO:0000256" key="2">
    <source>
        <dbReference type="SAM" id="Phobius"/>
    </source>
</evidence>
<dbReference type="InterPro" id="IPR052528">
    <property type="entry name" value="Sugar_transport-like"/>
</dbReference>
<feature type="transmembrane region" description="Helical" evidence="2">
    <location>
        <begin position="290"/>
        <end position="309"/>
    </location>
</feature>
<evidence type="ECO:0000256" key="1">
    <source>
        <dbReference type="ARBA" id="ARBA00004651"/>
    </source>
</evidence>
<comment type="caution">
    <text evidence="3">The sequence shown here is derived from an EMBL/GenBank/DDBJ whole genome shotgun (WGS) entry which is preliminary data.</text>
</comment>
<feature type="transmembrane region" description="Helical" evidence="2">
    <location>
        <begin position="26"/>
        <end position="50"/>
    </location>
</feature>
<dbReference type="InterPro" id="IPR011701">
    <property type="entry name" value="MFS"/>
</dbReference>
<name>A0ABV8GRU7_9BACI</name>
<accession>A0ABV8GRU7</accession>
<feature type="transmembrane region" description="Helical" evidence="2">
    <location>
        <begin position="115"/>
        <end position="136"/>
    </location>
</feature>
<keyword evidence="2" id="KW-1133">Transmembrane helix</keyword>
<dbReference type="RefSeq" id="WP_379494816.1">
    <property type="nucleotide sequence ID" value="NZ_JBHSAO010000001.1"/>
</dbReference>